<keyword evidence="2" id="KW-0805">Transcription regulation</keyword>
<feature type="domain" description="HTH myb-type" evidence="8">
    <location>
        <begin position="285"/>
        <end position="325"/>
    </location>
</feature>
<dbReference type="InterPro" id="IPR017930">
    <property type="entry name" value="Myb_dom"/>
</dbReference>
<dbReference type="SUPFAM" id="SSF46689">
    <property type="entry name" value="Homeodomain-like"/>
    <property type="match status" value="3"/>
</dbReference>
<dbReference type="AlphaFoldDB" id="A0A9P0CU69"/>
<feature type="domain" description="Myb-like" evidence="7">
    <location>
        <begin position="285"/>
        <end position="337"/>
    </location>
</feature>
<proteinExistence type="predicted"/>
<dbReference type="InterPro" id="IPR001005">
    <property type="entry name" value="SANT/Myb"/>
</dbReference>
<evidence type="ECO:0000259" key="8">
    <source>
        <dbReference type="PROSITE" id="PS51294"/>
    </source>
</evidence>
<dbReference type="CDD" id="cd00167">
    <property type="entry name" value="SANT"/>
    <property type="match status" value="1"/>
</dbReference>
<evidence type="ECO:0000256" key="3">
    <source>
        <dbReference type="ARBA" id="ARBA00023125"/>
    </source>
</evidence>
<dbReference type="PROSITE" id="PS51294">
    <property type="entry name" value="HTH_MYB"/>
    <property type="match status" value="3"/>
</dbReference>
<dbReference type="Pfam" id="PF13921">
    <property type="entry name" value="Myb_DNA-bind_6"/>
    <property type="match status" value="1"/>
</dbReference>
<evidence type="ECO:0000256" key="2">
    <source>
        <dbReference type="ARBA" id="ARBA00023015"/>
    </source>
</evidence>
<protein>
    <recommendedName>
        <fullName evidence="11">snRNA-activating protein complex subunit 4</fullName>
    </recommendedName>
</protein>
<keyword evidence="4" id="KW-0804">Transcription</keyword>
<dbReference type="InterPro" id="IPR009057">
    <property type="entry name" value="Homeodomain-like_sf"/>
</dbReference>
<evidence type="ECO:0000259" key="7">
    <source>
        <dbReference type="PROSITE" id="PS50090"/>
    </source>
</evidence>
<accession>A0A9P0CU69</accession>
<dbReference type="Proteomes" id="UP001153636">
    <property type="component" value="Chromosome 2"/>
</dbReference>
<dbReference type="GO" id="GO:0000978">
    <property type="term" value="F:RNA polymerase II cis-regulatory region sequence-specific DNA binding"/>
    <property type="evidence" value="ECO:0007669"/>
    <property type="project" value="TreeGrafter"/>
</dbReference>
<feature type="domain" description="HTH myb-type" evidence="8">
    <location>
        <begin position="340"/>
        <end position="396"/>
    </location>
</feature>
<dbReference type="PANTHER" id="PTHR46621">
    <property type="entry name" value="SNRNA-ACTIVATING PROTEIN COMPLEX SUBUNIT 4"/>
    <property type="match status" value="1"/>
</dbReference>
<evidence type="ECO:0000256" key="6">
    <source>
        <dbReference type="SAM" id="Coils"/>
    </source>
</evidence>
<feature type="domain" description="Myb-like" evidence="7">
    <location>
        <begin position="338"/>
        <end position="392"/>
    </location>
</feature>
<dbReference type="PROSITE" id="PS50090">
    <property type="entry name" value="MYB_LIKE"/>
    <property type="match status" value="3"/>
</dbReference>
<keyword evidence="5" id="KW-0539">Nucleus</keyword>
<feature type="domain" description="HTH myb-type" evidence="8">
    <location>
        <begin position="397"/>
        <end position="448"/>
    </location>
</feature>
<evidence type="ECO:0000256" key="1">
    <source>
        <dbReference type="ARBA" id="ARBA00004123"/>
    </source>
</evidence>
<dbReference type="Gene3D" id="1.10.10.60">
    <property type="entry name" value="Homeodomain-like"/>
    <property type="match status" value="4"/>
</dbReference>
<dbReference type="InterPro" id="IPR051575">
    <property type="entry name" value="Myb-like_DNA-bd"/>
</dbReference>
<keyword evidence="3" id="KW-0238">DNA-binding</keyword>
<evidence type="ECO:0000313" key="9">
    <source>
        <dbReference type="EMBL" id="CAH1105940.1"/>
    </source>
</evidence>
<organism evidence="9 10">
    <name type="scientific">Psylliodes chrysocephalus</name>
    <dbReference type="NCBI Taxonomy" id="3402493"/>
    <lineage>
        <taxon>Eukaryota</taxon>
        <taxon>Metazoa</taxon>
        <taxon>Ecdysozoa</taxon>
        <taxon>Arthropoda</taxon>
        <taxon>Hexapoda</taxon>
        <taxon>Insecta</taxon>
        <taxon>Pterygota</taxon>
        <taxon>Neoptera</taxon>
        <taxon>Endopterygota</taxon>
        <taxon>Coleoptera</taxon>
        <taxon>Polyphaga</taxon>
        <taxon>Cucujiformia</taxon>
        <taxon>Chrysomeloidea</taxon>
        <taxon>Chrysomelidae</taxon>
        <taxon>Galerucinae</taxon>
        <taxon>Alticini</taxon>
        <taxon>Psylliodes</taxon>
    </lineage>
</organism>
<keyword evidence="10" id="KW-1185">Reference proteome</keyword>
<evidence type="ECO:0000256" key="5">
    <source>
        <dbReference type="ARBA" id="ARBA00023242"/>
    </source>
</evidence>
<dbReference type="PANTHER" id="PTHR46621:SF1">
    <property type="entry name" value="SNRNA-ACTIVATING PROTEIN COMPLEX SUBUNIT 4"/>
    <property type="match status" value="1"/>
</dbReference>
<evidence type="ECO:0008006" key="11">
    <source>
        <dbReference type="Google" id="ProtNLM"/>
    </source>
</evidence>
<dbReference type="GO" id="GO:0042796">
    <property type="term" value="P:snRNA transcription by RNA polymerase III"/>
    <property type="evidence" value="ECO:0007669"/>
    <property type="project" value="TreeGrafter"/>
</dbReference>
<dbReference type="EMBL" id="OV651814">
    <property type="protein sequence ID" value="CAH1105940.1"/>
    <property type="molecule type" value="Genomic_DNA"/>
</dbReference>
<dbReference type="GO" id="GO:0019185">
    <property type="term" value="C:snRNA-activating protein complex"/>
    <property type="evidence" value="ECO:0007669"/>
    <property type="project" value="TreeGrafter"/>
</dbReference>
<keyword evidence="6" id="KW-0175">Coiled coil</keyword>
<reference evidence="9" key="1">
    <citation type="submission" date="2022-01" db="EMBL/GenBank/DDBJ databases">
        <authorList>
            <person name="King R."/>
        </authorList>
    </citation>
    <scope>NUCLEOTIDE SEQUENCE</scope>
</reference>
<feature type="coiled-coil region" evidence="6">
    <location>
        <begin position="216"/>
        <end position="243"/>
    </location>
</feature>
<dbReference type="GO" id="GO:0042795">
    <property type="term" value="P:snRNA transcription by RNA polymerase II"/>
    <property type="evidence" value="ECO:0007669"/>
    <property type="project" value="TreeGrafter"/>
</dbReference>
<dbReference type="GO" id="GO:0005634">
    <property type="term" value="C:nucleus"/>
    <property type="evidence" value="ECO:0007669"/>
    <property type="project" value="UniProtKB-SubCell"/>
</dbReference>
<name>A0A9P0CU69_9CUCU</name>
<sequence length="935" mass="109743">MDDEADLKKMIEVLRCSKEERTDDFQYQEFINFEDSDGEEDDDQSTTAQDYDFEKTFTLDISTLYKYNPTSTLQTDEKAVIDSCTETDLKKILMLNRQKNMQLIQMYKKFKDLLIECKQNILEKNEIVKQHYAAFKTQRQSSGSWRVCAPYFKDKGFYVSPPNSDTIKKKNNKELSCYDLMPLKKWTQYECNRLIGAVKLNYNANVVFQLKKTVRLAKVDEMTEEQKEELKAMKLKLNKLSNAMNFEIPPLGSDENINWIRVAEIFIRDKHSDFECRAFWHIFLHPSITKGAWKQEESKKLLELAKKYKNQNWDLIAKELGTNRTCFSVATHFFSNLYSTLRKGEFTYEEDRKLLELIRKYRVGEHIPWVTIVRHFKNRTRCQLHHRFTYYLSQVDKRKGKFSEAEDVMILITTDKYGTNYRKCSEYLPERSINQIKGRYTSNLRGDLNKFLWSVEDDKVIMEHAQTYEKRGNSWEAITSVLKRSRGQIRQRYIVVKNFLDKNPGSTVKDVPRRKHLHRYDHNYITVRKVADHFLSKNLEQLPSMEEIEEVLEMFHFNPASIVPKSEFYENREPHKNVDELLTDFFCNSHMQWGIVLNSDNLKRAVDEVETLLDILHVNLVIPDTLTEPTLDYIDVTILGELRKRKYSLEPNIDKEVKLLIPPSFHTTTAMRSMLVNYLHYKNEKIAKKRVLPFKSERIFGNFDIYQGANNSAKKSILQELSDLSESELALIQADRDRFYRRFQSLFMWPAVLTVEPPNAEFVSIVENINADPVRPAVKRTYSKKKNSDIEQANKVRILDEKQVLKLTPVTDKSVIVNLLKDNSKKLFSMDKVQCGKETKTLIKEVDLDFLGRQEADKETTSVKPKAVEKIRTYWQKATNVNCENAGTSRYVADNDVMKITKSDVDISFNEIDADDDLMDLDKLTNFIKLEKSGH</sequence>
<feature type="domain" description="Myb-like" evidence="7">
    <location>
        <begin position="445"/>
        <end position="493"/>
    </location>
</feature>
<evidence type="ECO:0000313" key="10">
    <source>
        <dbReference type="Proteomes" id="UP001153636"/>
    </source>
</evidence>
<dbReference type="SMART" id="SM00717">
    <property type="entry name" value="SANT"/>
    <property type="match status" value="5"/>
</dbReference>
<gene>
    <name evidence="9" type="ORF">PSYICH_LOCUS7450</name>
</gene>
<dbReference type="OrthoDB" id="2143914at2759"/>
<dbReference type="GO" id="GO:0001006">
    <property type="term" value="F:RNA polymerase III type 3 promoter sequence-specific DNA binding"/>
    <property type="evidence" value="ECO:0007669"/>
    <property type="project" value="TreeGrafter"/>
</dbReference>
<comment type="subcellular location">
    <subcellularLocation>
        <location evidence="1">Nucleus</location>
    </subcellularLocation>
</comment>
<evidence type="ECO:0000256" key="4">
    <source>
        <dbReference type="ARBA" id="ARBA00023163"/>
    </source>
</evidence>